<gene>
    <name evidence="3" type="ORF">EKD02_01925</name>
</gene>
<name>A0A432AW53_CHLPH</name>
<dbReference type="Pfam" id="PF02350">
    <property type="entry name" value="Epimerase_2"/>
    <property type="match status" value="1"/>
</dbReference>
<evidence type="ECO:0000259" key="2">
    <source>
        <dbReference type="Pfam" id="PF02350"/>
    </source>
</evidence>
<evidence type="ECO:0000313" key="4">
    <source>
        <dbReference type="Proteomes" id="UP000279908"/>
    </source>
</evidence>
<dbReference type="InterPro" id="IPR003331">
    <property type="entry name" value="UDP_GlcNAc_Epimerase_2_dom"/>
</dbReference>
<dbReference type="Proteomes" id="UP000279908">
    <property type="component" value="Unassembled WGS sequence"/>
</dbReference>
<dbReference type="EMBL" id="RXYK01000002">
    <property type="protein sequence ID" value="RTY39456.1"/>
    <property type="molecule type" value="Genomic_DNA"/>
</dbReference>
<sequence>MGEKSRFIRLWKLMSSKKYPTLSRWCFINVTKGFHAVKKIVLAAGGPQGVMLLAPFFSALSSAGKFLPLAILGEPLHPEIAECFGLSDPLLCSPGNRPLSLSESIASMEKRLLGAEPDLVVVFGSDTSALAAALVAAQLGLPVAAADAGLRSGEPQEQAEMNRRLIDTIADMHFVSEHSGLYNLVSEGLDEERLLFAGNLAIDSLAALMERSGALSVAGRYGSEPKKYALLLPGSQPDPALDPIISQLASVLSVIVLQPEDGGWKLEPPDGVQLIERPEPSALLALLRDSAMLLTASGEFQAEATVMNVPCLTLRERSERPSTLEIGTNTLVGMDTEAIVHQARHIQNAPANERSRSKIPEKWDGAAAGRMAEMLTHLIADN</sequence>
<dbReference type="SUPFAM" id="SSF53756">
    <property type="entry name" value="UDP-Glycosyltransferase/glycogen phosphorylase"/>
    <property type="match status" value="1"/>
</dbReference>
<feature type="domain" description="UDP-N-acetylglucosamine 2-epimerase" evidence="2">
    <location>
        <begin position="101"/>
        <end position="375"/>
    </location>
</feature>
<comment type="caution">
    <text evidence="3">The sequence shown here is derived from an EMBL/GenBank/DDBJ whole genome shotgun (WGS) entry which is preliminary data.</text>
</comment>
<comment type="similarity">
    <text evidence="1">Belongs to the UDP-N-acetylglucosamine 2-epimerase family.</text>
</comment>
<keyword evidence="1" id="KW-0413">Isomerase</keyword>
<proteinExistence type="inferred from homology"/>
<dbReference type="Gene3D" id="3.40.50.2000">
    <property type="entry name" value="Glycogen Phosphorylase B"/>
    <property type="match status" value="2"/>
</dbReference>
<dbReference type="GO" id="GO:0016853">
    <property type="term" value="F:isomerase activity"/>
    <property type="evidence" value="ECO:0007669"/>
    <property type="project" value="UniProtKB-KW"/>
</dbReference>
<evidence type="ECO:0000256" key="1">
    <source>
        <dbReference type="RuleBase" id="RU003513"/>
    </source>
</evidence>
<dbReference type="PANTHER" id="PTHR43174:SF1">
    <property type="entry name" value="UDP-N-ACETYLGLUCOSAMINE 2-EPIMERASE"/>
    <property type="match status" value="1"/>
</dbReference>
<dbReference type="PANTHER" id="PTHR43174">
    <property type="entry name" value="UDP-N-ACETYLGLUCOSAMINE 2-EPIMERASE"/>
    <property type="match status" value="1"/>
</dbReference>
<dbReference type="AlphaFoldDB" id="A0A432AW53"/>
<reference evidence="3 4" key="1">
    <citation type="submission" date="2018-12" db="EMBL/GenBank/DDBJ databases">
        <authorList>
            <person name="Lunina O.N."/>
            <person name="Grouzdev D.S."/>
            <person name="Gorlenko V.M."/>
            <person name="Savvichev A.S."/>
        </authorList>
    </citation>
    <scope>NUCLEOTIDE SEQUENCE [LARGE SCALE GENOMIC DNA]</scope>
    <source>
        <strain evidence="3 4">BrKhr-17</strain>
    </source>
</reference>
<dbReference type="InterPro" id="IPR029767">
    <property type="entry name" value="WecB-like"/>
</dbReference>
<organism evidence="3 4">
    <name type="scientific">Chlorobium phaeovibrioides</name>
    <dbReference type="NCBI Taxonomy" id="1094"/>
    <lineage>
        <taxon>Bacteria</taxon>
        <taxon>Pseudomonadati</taxon>
        <taxon>Chlorobiota</taxon>
        <taxon>Chlorobiia</taxon>
        <taxon>Chlorobiales</taxon>
        <taxon>Chlorobiaceae</taxon>
        <taxon>Chlorobium/Pelodictyon group</taxon>
        <taxon>Chlorobium</taxon>
    </lineage>
</organism>
<evidence type="ECO:0000313" key="3">
    <source>
        <dbReference type="EMBL" id="RTY39456.1"/>
    </source>
</evidence>
<accession>A0A432AW53</accession>
<protein>
    <submittedName>
        <fullName evidence="3">UDP-N-acetyl glucosamine 2-epimerase</fullName>
    </submittedName>
</protein>